<feature type="non-terminal residue" evidence="1">
    <location>
        <position position="1"/>
    </location>
</feature>
<dbReference type="Pfam" id="PF00106">
    <property type="entry name" value="adh_short"/>
    <property type="match status" value="1"/>
</dbReference>
<dbReference type="Proteomes" id="UP000708208">
    <property type="component" value="Unassembled WGS sequence"/>
</dbReference>
<gene>
    <name evidence="1" type="ORF">AFUS01_LOCUS30144</name>
</gene>
<name>A0A8J2KV60_9HEXA</name>
<protein>
    <submittedName>
        <fullName evidence="1">Uncharacterized protein</fullName>
    </submittedName>
</protein>
<dbReference type="EMBL" id="CAJVCH010457509">
    <property type="protein sequence ID" value="CAG7819714.1"/>
    <property type="molecule type" value="Genomic_DNA"/>
</dbReference>
<accession>A0A8J2KV60</accession>
<dbReference type="InterPro" id="IPR002347">
    <property type="entry name" value="SDR_fam"/>
</dbReference>
<evidence type="ECO:0000313" key="2">
    <source>
        <dbReference type="Proteomes" id="UP000708208"/>
    </source>
</evidence>
<sequence>MELTEKDIDITFDVNFKSYVHVAQIIVKDMIKNKVENGTIVNISSVADQRLFVPGLATD</sequence>
<dbReference type="AlphaFoldDB" id="A0A8J2KV60"/>
<dbReference type="OrthoDB" id="1888931at2759"/>
<organism evidence="1 2">
    <name type="scientific">Allacma fusca</name>
    <dbReference type="NCBI Taxonomy" id="39272"/>
    <lineage>
        <taxon>Eukaryota</taxon>
        <taxon>Metazoa</taxon>
        <taxon>Ecdysozoa</taxon>
        <taxon>Arthropoda</taxon>
        <taxon>Hexapoda</taxon>
        <taxon>Collembola</taxon>
        <taxon>Symphypleona</taxon>
        <taxon>Sminthuridae</taxon>
        <taxon>Allacma</taxon>
    </lineage>
</organism>
<proteinExistence type="predicted"/>
<comment type="caution">
    <text evidence="1">The sequence shown here is derived from an EMBL/GenBank/DDBJ whole genome shotgun (WGS) entry which is preliminary data.</text>
</comment>
<reference evidence="1" key="1">
    <citation type="submission" date="2021-06" db="EMBL/GenBank/DDBJ databases">
        <authorList>
            <person name="Hodson N. C."/>
            <person name="Mongue J. A."/>
            <person name="Jaron S. K."/>
        </authorList>
    </citation>
    <scope>NUCLEOTIDE SEQUENCE</scope>
</reference>
<evidence type="ECO:0000313" key="1">
    <source>
        <dbReference type="EMBL" id="CAG7819714.1"/>
    </source>
</evidence>
<keyword evidence="2" id="KW-1185">Reference proteome</keyword>